<name>A0ABS3Z8J3_9GAMM</name>
<feature type="domain" description="Malonyl-CoA decarboxylase C-terminal" evidence="2">
    <location>
        <begin position="184"/>
        <end position="429"/>
    </location>
</feature>
<gene>
    <name evidence="4" type="ORF">H9C73_02420</name>
</gene>
<comment type="caution">
    <text evidence="4">The sequence shown here is derived from an EMBL/GenBank/DDBJ whole genome shotgun (WGS) entry which is preliminary data.</text>
</comment>
<proteinExistence type="predicted"/>
<dbReference type="InterPro" id="IPR035372">
    <property type="entry name" value="MCD_N"/>
</dbReference>
<dbReference type="Gene3D" id="1.20.140.90">
    <property type="entry name" value="Malonyl-CoA decarboxylase, oligemerization domain"/>
    <property type="match status" value="1"/>
</dbReference>
<keyword evidence="5" id="KW-1185">Reference proteome</keyword>
<evidence type="ECO:0000313" key="5">
    <source>
        <dbReference type="Proteomes" id="UP000810171"/>
    </source>
</evidence>
<evidence type="ECO:0000313" key="4">
    <source>
        <dbReference type="EMBL" id="MBP0047578.1"/>
    </source>
</evidence>
<dbReference type="InterPro" id="IPR042303">
    <property type="entry name" value="Malonyl_CoA_deC_C_sf"/>
</dbReference>
<organism evidence="4 5">
    <name type="scientific">Marinobacterium alkalitolerans</name>
    <dbReference type="NCBI Taxonomy" id="1542925"/>
    <lineage>
        <taxon>Bacteria</taxon>
        <taxon>Pseudomonadati</taxon>
        <taxon>Pseudomonadota</taxon>
        <taxon>Gammaproteobacteria</taxon>
        <taxon>Oceanospirillales</taxon>
        <taxon>Oceanospirillaceae</taxon>
        <taxon>Marinobacterium</taxon>
    </lineage>
</organism>
<protein>
    <submittedName>
        <fullName evidence="4">Malonyl-CoA decarboxylase</fullName>
    </submittedName>
</protein>
<dbReference type="PANTHER" id="PTHR28641">
    <property type="match status" value="1"/>
</dbReference>
<dbReference type="InterPro" id="IPR038917">
    <property type="entry name" value="Malonyl_CoA_deC"/>
</dbReference>
<evidence type="ECO:0000259" key="2">
    <source>
        <dbReference type="Pfam" id="PF05292"/>
    </source>
</evidence>
<dbReference type="Pfam" id="PF05292">
    <property type="entry name" value="MCD"/>
    <property type="match status" value="1"/>
</dbReference>
<keyword evidence="1" id="KW-0175">Coiled coil</keyword>
<dbReference type="EMBL" id="JACVEW010000003">
    <property type="protein sequence ID" value="MBP0047578.1"/>
    <property type="molecule type" value="Genomic_DNA"/>
</dbReference>
<reference evidence="4 5" key="1">
    <citation type="submission" date="2020-09" db="EMBL/GenBank/DDBJ databases">
        <authorList>
            <person name="Tanuku N.R.S."/>
        </authorList>
    </citation>
    <scope>NUCLEOTIDE SEQUENCE [LARGE SCALE GENOMIC DNA]</scope>
    <source>
        <strain evidence="4 5">AK62</strain>
    </source>
</reference>
<feature type="domain" description="Malonyl-CoA decarboxylase N-terminal" evidence="3">
    <location>
        <begin position="95"/>
        <end position="181"/>
    </location>
</feature>
<dbReference type="Gene3D" id="3.40.630.150">
    <property type="entry name" value="Malonyl-CoA decarboxylase, catalytic domain"/>
    <property type="match status" value="1"/>
</dbReference>
<sequence>MQTQPANLFERAFKKLVPYGLEAVSGRRSVPDIMSLDADLPEADLERVREWVDNCLDTHAGQVEARNRAAMLGRMYLKLSRTGKVRFLGMLAEEYGIDDAGVEVAISGWQHARNGDRARTAHQLRKALEPSHNRLLKQFTGVPSGVKFLVDMREELLELKQEYATLESLEADLKELLATWFDVGLLQLEEISWNSSAALLEKLIAYEAVHEIKSWSDLKNRLDSDRRCFAFMHPNMPDEPLIFVEVALVNGLAGSVQKLLDEQAPTQDIGSADTAIFYSISNAQPGLAGISFGNFLIKEVVKKLSSEFPQLKQFATLSPIPGFAKWLEHCAPATLCDLPGGEQWLSLPAPREVAVIEASDSMEIRQEALTKLAAAYLCMVKKRGARALDPVAHFHLSNGAQVARLNWMGDVSQKGLRQSAGMMVNYLYELPKIEQRSEQYTSEGVVAQSSAIKKLLK</sequence>
<evidence type="ECO:0000256" key="1">
    <source>
        <dbReference type="SAM" id="Coils"/>
    </source>
</evidence>
<dbReference type="InterPro" id="IPR038351">
    <property type="entry name" value="MCD_N_sf"/>
</dbReference>
<feature type="coiled-coil region" evidence="1">
    <location>
        <begin position="149"/>
        <end position="179"/>
    </location>
</feature>
<dbReference type="Pfam" id="PF17408">
    <property type="entry name" value="MCD_N"/>
    <property type="match status" value="1"/>
</dbReference>
<dbReference type="Proteomes" id="UP000810171">
    <property type="component" value="Unassembled WGS sequence"/>
</dbReference>
<dbReference type="PANTHER" id="PTHR28641:SF1">
    <property type="entry name" value="MALONYL-COA DECARBOXYLASE, MITOCHONDRIAL"/>
    <property type="match status" value="1"/>
</dbReference>
<dbReference type="InterPro" id="IPR007956">
    <property type="entry name" value="Malonyl_CoA_deC_C"/>
</dbReference>
<accession>A0ABS3Z8J3</accession>
<evidence type="ECO:0000259" key="3">
    <source>
        <dbReference type="Pfam" id="PF17408"/>
    </source>
</evidence>